<dbReference type="InterPro" id="IPR004017">
    <property type="entry name" value="Cys_rich_dom"/>
</dbReference>
<evidence type="ECO:0000313" key="8">
    <source>
        <dbReference type="Proteomes" id="UP000032233"/>
    </source>
</evidence>
<dbReference type="PANTHER" id="PTHR43255">
    <property type="entry name" value="IRON-SULFUR-BINDING OXIDOREDUCTASE FADF-RELATED-RELATED"/>
    <property type="match status" value="1"/>
</dbReference>
<dbReference type="RefSeq" id="WP_044346605.1">
    <property type="nucleotide sequence ID" value="NZ_AZAC01000002.1"/>
</dbReference>
<dbReference type="OrthoDB" id="5289041at2"/>
<dbReference type="EMBL" id="AZAC01000002">
    <property type="protein sequence ID" value="KIX15770.1"/>
    <property type="molecule type" value="Genomic_DNA"/>
</dbReference>
<dbReference type="InterPro" id="IPR009051">
    <property type="entry name" value="Helical_ferredxn"/>
</dbReference>
<keyword evidence="3" id="KW-0560">Oxidoreductase</keyword>
<reference evidence="7 8" key="1">
    <citation type="submission" date="2013-11" db="EMBL/GenBank/DDBJ databases">
        <title>Metagenomic analysis of a methanogenic consortium involved in long chain n-alkane degradation.</title>
        <authorList>
            <person name="Davidova I.A."/>
            <person name="Callaghan A.V."/>
            <person name="Wawrik B."/>
            <person name="Pruitt S."/>
            <person name="Marks C."/>
            <person name="Duncan K.E."/>
            <person name="Suflita J.M."/>
        </authorList>
    </citation>
    <scope>NUCLEOTIDE SEQUENCE [LARGE SCALE GENOMIC DNA]</scope>
    <source>
        <strain evidence="7 8">SPR</strain>
    </source>
</reference>
<keyword evidence="4" id="KW-0408">Iron</keyword>
<dbReference type="Gene3D" id="1.10.1060.10">
    <property type="entry name" value="Alpha-helical ferredoxin"/>
    <property type="match status" value="1"/>
</dbReference>
<gene>
    <name evidence="7" type="ORF">X474_03240</name>
</gene>
<dbReference type="Pfam" id="PF13183">
    <property type="entry name" value="Fer4_8"/>
    <property type="match status" value="1"/>
</dbReference>
<name>A0A0D2K267_9BACT</name>
<dbReference type="Pfam" id="PF02754">
    <property type="entry name" value="CCG"/>
    <property type="match status" value="2"/>
</dbReference>
<dbReference type="GO" id="GO:0005886">
    <property type="term" value="C:plasma membrane"/>
    <property type="evidence" value="ECO:0007669"/>
    <property type="project" value="TreeGrafter"/>
</dbReference>
<proteinExistence type="predicted"/>
<evidence type="ECO:0000259" key="6">
    <source>
        <dbReference type="PROSITE" id="PS51379"/>
    </source>
</evidence>
<keyword evidence="1" id="KW-0004">4Fe-4S</keyword>
<evidence type="ECO:0000256" key="1">
    <source>
        <dbReference type="ARBA" id="ARBA00022485"/>
    </source>
</evidence>
<dbReference type="GO" id="GO:0046872">
    <property type="term" value="F:metal ion binding"/>
    <property type="evidence" value="ECO:0007669"/>
    <property type="project" value="UniProtKB-KW"/>
</dbReference>
<dbReference type="AlphaFoldDB" id="A0A0D2K267"/>
<sequence>MAEKYEFVERFRDQVLRCSNCGFCQAVCPVFGLTKRPALNARGKMIILQELMTGKLDMTPELHETLFQCTTCANCATNCPSGVEAPEIIKQARKDFVKAGVEHPTFKALNEALDEFPNIYGQKDPEDFDRELNKKAEYVFFIGCVGQYRQEEATEATLDLLDALEVDYTLIDEVCCSGVLEDVGYSIKDPLAEKNIESILATGAKTVITACPYCMRTFQNKPAYKKLADEGIKVMHVSQFLATQEIEAKTKLKVTYHDPCDLGRHCGIYEEPRQTIKKVAPDFVEMPHNRAQSNCCGAGGGVRGAYPANSISMARRRVEEAIATGADVLLTECNSCLHNLENAKLRAHKIQIMTTPMLINAIMEGDLD</sequence>
<dbReference type="SUPFAM" id="SSF46548">
    <property type="entry name" value="alpha-helical ferredoxin"/>
    <property type="match status" value="1"/>
</dbReference>
<dbReference type="GO" id="GO:0051539">
    <property type="term" value="F:4 iron, 4 sulfur cluster binding"/>
    <property type="evidence" value="ECO:0007669"/>
    <property type="project" value="UniProtKB-KW"/>
</dbReference>
<protein>
    <recommendedName>
        <fullName evidence="6">4Fe-4S ferredoxin-type domain-containing protein</fullName>
    </recommendedName>
</protein>
<feature type="domain" description="4Fe-4S ferredoxin-type" evidence="6">
    <location>
        <begin position="8"/>
        <end position="38"/>
    </location>
</feature>
<accession>A0A0D2K267</accession>
<evidence type="ECO:0000256" key="4">
    <source>
        <dbReference type="ARBA" id="ARBA00023004"/>
    </source>
</evidence>
<evidence type="ECO:0000313" key="7">
    <source>
        <dbReference type="EMBL" id="KIX15770.1"/>
    </source>
</evidence>
<evidence type="ECO:0000256" key="2">
    <source>
        <dbReference type="ARBA" id="ARBA00022723"/>
    </source>
</evidence>
<dbReference type="Proteomes" id="UP000032233">
    <property type="component" value="Unassembled WGS sequence"/>
</dbReference>
<dbReference type="InterPro" id="IPR017896">
    <property type="entry name" value="4Fe4S_Fe-S-bd"/>
</dbReference>
<feature type="domain" description="4Fe-4S ferredoxin-type" evidence="6">
    <location>
        <begin position="58"/>
        <end position="91"/>
    </location>
</feature>
<evidence type="ECO:0000256" key="5">
    <source>
        <dbReference type="ARBA" id="ARBA00023014"/>
    </source>
</evidence>
<organism evidence="7 8">
    <name type="scientific">Dethiosulfatarculus sandiegensis</name>
    <dbReference type="NCBI Taxonomy" id="1429043"/>
    <lineage>
        <taxon>Bacteria</taxon>
        <taxon>Pseudomonadati</taxon>
        <taxon>Thermodesulfobacteriota</taxon>
        <taxon>Desulfarculia</taxon>
        <taxon>Desulfarculales</taxon>
        <taxon>Desulfarculaceae</taxon>
        <taxon>Dethiosulfatarculus</taxon>
    </lineage>
</organism>
<keyword evidence="5" id="KW-0411">Iron-sulfur</keyword>
<dbReference type="InParanoid" id="A0A0D2K267"/>
<dbReference type="InterPro" id="IPR051460">
    <property type="entry name" value="HdrC_iron-sulfur_subunit"/>
</dbReference>
<comment type="caution">
    <text evidence="7">The sequence shown here is derived from an EMBL/GenBank/DDBJ whole genome shotgun (WGS) entry which is preliminary data.</text>
</comment>
<dbReference type="STRING" id="1429043.X474_03240"/>
<dbReference type="PROSITE" id="PS00198">
    <property type="entry name" value="4FE4S_FER_1"/>
    <property type="match status" value="1"/>
</dbReference>
<keyword evidence="8" id="KW-1185">Reference proteome</keyword>
<dbReference type="InterPro" id="IPR017900">
    <property type="entry name" value="4Fe4S_Fe_S_CS"/>
</dbReference>
<evidence type="ECO:0000256" key="3">
    <source>
        <dbReference type="ARBA" id="ARBA00023002"/>
    </source>
</evidence>
<dbReference type="PROSITE" id="PS51379">
    <property type="entry name" value="4FE4S_FER_2"/>
    <property type="match status" value="2"/>
</dbReference>
<dbReference type="PANTHER" id="PTHR43255:SF1">
    <property type="entry name" value="IRON-SULFUR-BINDING OXIDOREDUCTASE FADF-RELATED"/>
    <property type="match status" value="1"/>
</dbReference>
<dbReference type="GO" id="GO:0016491">
    <property type="term" value="F:oxidoreductase activity"/>
    <property type="evidence" value="ECO:0007669"/>
    <property type="project" value="UniProtKB-KW"/>
</dbReference>
<keyword evidence="2" id="KW-0479">Metal-binding</keyword>